<organism evidence="3 4">
    <name type="scientific">Discina gigas</name>
    <dbReference type="NCBI Taxonomy" id="1032678"/>
    <lineage>
        <taxon>Eukaryota</taxon>
        <taxon>Fungi</taxon>
        <taxon>Dikarya</taxon>
        <taxon>Ascomycota</taxon>
        <taxon>Pezizomycotina</taxon>
        <taxon>Pezizomycetes</taxon>
        <taxon>Pezizales</taxon>
        <taxon>Discinaceae</taxon>
        <taxon>Discina</taxon>
    </lineage>
</organism>
<evidence type="ECO:0000313" key="4">
    <source>
        <dbReference type="Proteomes" id="UP001447188"/>
    </source>
</evidence>
<feature type="region of interest" description="Disordered" evidence="1">
    <location>
        <begin position="172"/>
        <end position="203"/>
    </location>
</feature>
<feature type="compositionally biased region" description="Low complexity" evidence="1">
    <location>
        <begin position="231"/>
        <end position="240"/>
    </location>
</feature>
<proteinExistence type="predicted"/>
<feature type="compositionally biased region" description="Polar residues" evidence="1">
    <location>
        <begin position="931"/>
        <end position="966"/>
    </location>
</feature>
<feature type="compositionally biased region" description="Acidic residues" evidence="1">
    <location>
        <begin position="967"/>
        <end position="977"/>
    </location>
</feature>
<feature type="compositionally biased region" description="Basic and acidic residues" evidence="1">
    <location>
        <begin position="384"/>
        <end position="407"/>
    </location>
</feature>
<reference evidence="3 4" key="1">
    <citation type="submission" date="2024-02" db="EMBL/GenBank/DDBJ databases">
        <title>Discinaceae phylogenomics.</title>
        <authorList>
            <person name="Dirks A.C."/>
            <person name="James T.Y."/>
        </authorList>
    </citation>
    <scope>NUCLEOTIDE SEQUENCE [LARGE SCALE GENOMIC DNA]</scope>
    <source>
        <strain evidence="3 4">ACD0624</strain>
    </source>
</reference>
<feature type="region of interest" description="Disordered" evidence="1">
    <location>
        <begin position="98"/>
        <end position="155"/>
    </location>
</feature>
<feature type="compositionally biased region" description="Basic and acidic residues" evidence="1">
    <location>
        <begin position="416"/>
        <end position="451"/>
    </location>
</feature>
<dbReference type="InterPro" id="IPR018844">
    <property type="entry name" value="Dnt1-like_N"/>
</dbReference>
<feature type="compositionally biased region" description="Polar residues" evidence="1">
    <location>
        <begin position="317"/>
        <end position="348"/>
    </location>
</feature>
<feature type="compositionally biased region" description="Polar residues" evidence="1">
    <location>
        <begin position="991"/>
        <end position="1012"/>
    </location>
</feature>
<evidence type="ECO:0000256" key="1">
    <source>
        <dbReference type="SAM" id="MobiDB-lite"/>
    </source>
</evidence>
<feature type="compositionally biased region" description="Low complexity" evidence="1">
    <location>
        <begin position="718"/>
        <end position="732"/>
    </location>
</feature>
<dbReference type="EMBL" id="JBBBZM010000048">
    <property type="protein sequence ID" value="KAL0636512.1"/>
    <property type="molecule type" value="Genomic_DNA"/>
</dbReference>
<feature type="compositionally biased region" description="Polar residues" evidence="1">
    <location>
        <begin position="749"/>
        <end position="758"/>
    </location>
</feature>
<feature type="compositionally biased region" description="Low complexity" evidence="1">
    <location>
        <begin position="452"/>
        <end position="466"/>
    </location>
</feature>
<feature type="domain" description="Nucleolar protein Dnt1-like N-terminal" evidence="2">
    <location>
        <begin position="22"/>
        <end position="79"/>
    </location>
</feature>
<protein>
    <recommendedName>
        <fullName evidence="2">Nucleolar protein Dnt1-like N-terminal domain-containing protein</fullName>
    </recommendedName>
</protein>
<keyword evidence="4" id="KW-1185">Reference proteome</keyword>
<feature type="compositionally biased region" description="Acidic residues" evidence="1">
    <location>
        <begin position="1060"/>
        <end position="1077"/>
    </location>
</feature>
<feature type="compositionally biased region" description="Low complexity" evidence="1">
    <location>
        <begin position="298"/>
        <end position="312"/>
    </location>
</feature>
<dbReference type="Pfam" id="PF10407">
    <property type="entry name" value="Cytokin_check_N"/>
    <property type="match status" value="1"/>
</dbReference>
<feature type="region of interest" description="Disordered" evidence="1">
    <location>
        <begin position="217"/>
        <end position="241"/>
    </location>
</feature>
<feature type="region of interest" description="Disordered" evidence="1">
    <location>
        <begin position="1039"/>
        <end position="1106"/>
    </location>
</feature>
<feature type="compositionally biased region" description="Basic and acidic residues" evidence="1">
    <location>
        <begin position="571"/>
        <end position="677"/>
    </location>
</feature>
<evidence type="ECO:0000259" key="2">
    <source>
        <dbReference type="Pfam" id="PF10407"/>
    </source>
</evidence>
<sequence>MRLQIHVVPVHVAQTAPAVCTFLEVASPDLSLEELSVSICKRYHRLYPHWTPLNISKLQDSNGNDLDLCYTVQDVFADKGRDSLGSIVRVVQASPVRESSLPPESSLRPRHFRAVGKKRRSALGDLRQVSRESDTPGKKHVKSNLSESGAKRPRMDNFMVLDSMDEEDVAGDVNVRNWSGKNGPARSDSSAREEGGEEDDNESYKDALMGEPLAHAEGCISPSLGHHTPETEPTLPGPLLVERSPSVHVTGVTILPPDLQTEFAKVKEELITVSPPPSPKANGLPHTEVSTVSVQNHRPSPSSVSRRSYESPIRSRSGATHGSSASKHSDYSISESSDDNIVTKGNNPDSHRSRRSKSKSSVVSETASSEADDESSQLQAARKLQKEKEEQERENLIREAEKDKLESDVQAIEAEAQAKREQHEASEREEQYRIERERLEKEKLGIKRTKPEATASAKSTAEKAAPVKTAQAEPPQQQDSQKKPPPGKPTMKTDSDRIIYEGMLARRKERSARLKAERDAKATQLREEKEREKLALEEAERNKELALAQQDQEGNISQEEPELPDAAPSEDNQKVSTAEKTDRKIGRTASKPEKTVAELKTEMEAKEKEKELQKEHQKAEREEKRRAQQEEKERKPREKKEALEKGKQKPKNQEPKKAPETKKRVAEEKGLRGKEPRSSSNESENILPPVRNSALKRTDPSNPTTKRPTHVSFADQNPSSSVPAVSSPTPWVIKRTPILPPGYIPKAPASQQLETSTAPDRAKLPSGATTSMPPPTTDGVVQAPLKPKAVGGKQSNAATVVKSPRTRVTPVEKPEPKKLVQPSAQPESHSESGSETEVDIDSELETEVDTDSESDSESIDSAREATLATPTPSGKTTKAPPPIIQNMEATKTPSVTPKKKPAPSPSVSTAKPTASKVKAKTAVTRYEESTEGSSSDENQVPSTSSLLPTSAQRPKPAQSDSGSDTDVATESESEDENPALPVTGTPAMKMPTTTRLTASSQQSITNGSQRYKSLTDMELDPIPDVRDVHQAPMMAAIMASGKKHLNGPNSSQARKKLELDASDDSEGSSDDSSDDSEEEKRPKAKTDALAGKRASIPRKSGFRFRV</sequence>
<feature type="compositionally biased region" description="Polar residues" evidence="1">
    <location>
        <begin position="288"/>
        <end position="297"/>
    </location>
</feature>
<accession>A0ABR3GKS3</accession>
<evidence type="ECO:0000313" key="3">
    <source>
        <dbReference type="EMBL" id="KAL0636512.1"/>
    </source>
</evidence>
<feature type="compositionally biased region" description="Polar residues" evidence="1">
    <location>
        <begin position="822"/>
        <end position="833"/>
    </location>
</feature>
<feature type="compositionally biased region" description="Acidic residues" evidence="1">
    <location>
        <begin position="834"/>
        <end position="858"/>
    </location>
</feature>
<feature type="compositionally biased region" description="Low complexity" evidence="1">
    <location>
        <begin position="359"/>
        <end position="369"/>
    </location>
</feature>
<feature type="compositionally biased region" description="Low complexity" evidence="1">
    <location>
        <begin position="905"/>
        <end position="915"/>
    </location>
</feature>
<dbReference type="Proteomes" id="UP001447188">
    <property type="component" value="Unassembled WGS sequence"/>
</dbReference>
<gene>
    <name evidence="3" type="ORF">Q9L58_004464</name>
</gene>
<name>A0ABR3GKS3_9PEZI</name>
<feature type="compositionally biased region" description="Basic and acidic residues" evidence="1">
    <location>
        <begin position="128"/>
        <end position="137"/>
    </location>
</feature>
<feature type="compositionally biased region" description="Basic residues" evidence="1">
    <location>
        <begin position="108"/>
        <end position="121"/>
    </location>
</feature>
<feature type="compositionally biased region" description="Basic and acidic residues" evidence="1">
    <location>
        <begin position="511"/>
        <end position="544"/>
    </location>
</feature>
<feature type="region of interest" description="Disordered" evidence="1">
    <location>
        <begin position="274"/>
        <end position="1015"/>
    </location>
</feature>
<feature type="compositionally biased region" description="Polar residues" evidence="1">
    <location>
        <begin position="549"/>
        <end position="558"/>
    </location>
</feature>
<comment type="caution">
    <text evidence="3">The sequence shown here is derived from an EMBL/GenBank/DDBJ whole genome shotgun (WGS) entry which is preliminary data.</text>
</comment>